<feature type="transmembrane region" description="Helical" evidence="1">
    <location>
        <begin position="343"/>
        <end position="364"/>
    </location>
</feature>
<organism evidence="2 3">
    <name type="scientific">Roseicella frigidaeris</name>
    <dbReference type="NCBI Taxonomy" id="2230885"/>
    <lineage>
        <taxon>Bacteria</taxon>
        <taxon>Pseudomonadati</taxon>
        <taxon>Pseudomonadota</taxon>
        <taxon>Alphaproteobacteria</taxon>
        <taxon>Acetobacterales</taxon>
        <taxon>Roseomonadaceae</taxon>
        <taxon>Roseicella</taxon>
    </lineage>
</organism>
<keyword evidence="1" id="KW-1133">Transmembrane helix</keyword>
<name>A0A327MD00_9PROT</name>
<proteinExistence type="predicted"/>
<keyword evidence="1" id="KW-0472">Membrane</keyword>
<feature type="transmembrane region" description="Helical" evidence="1">
    <location>
        <begin position="217"/>
        <end position="241"/>
    </location>
</feature>
<protein>
    <recommendedName>
        <fullName evidence="4">HupE/UreJ family protein</fullName>
    </recommendedName>
</protein>
<reference evidence="3" key="1">
    <citation type="submission" date="2018-06" db="EMBL/GenBank/DDBJ databases">
        <authorList>
            <person name="Khan S.A."/>
        </authorList>
    </citation>
    <scope>NUCLEOTIDE SEQUENCE [LARGE SCALE GENOMIC DNA]</scope>
    <source>
        <strain evidence="3">DB-1506</strain>
    </source>
</reference>
<dbReference type="Proteomes" id="UP000249065">
    <property type="component" value="Unassembled WGS sequence"/>
</dbReference>
<evidence type="ECO:0000313" key="2">
    <source>
        <dbReference type="EMBL" id="RAI59984.1"/>
    </source>
</evidence>
<dbReference type="EMBL" id="QLIX01000003">
    <property type="protein sequence ID" value="RAI59984.1"/>
    <property type="molecule type" value="Genomic_DNA"/>
</dbReference>
<feature type="transmembrane region" description="Helical" evidence="1">
    <location>
        <begin position="278"/>
        <end position="295"/>
    </location>
</feature>
<evidence type="ECO:0008006" key="4">
    <source>
        <dbReference type="Google" id="ProtNLM"/>
    </source>
</evidence>
<feature type="transmembrane region" description="Helical" evidence="1">
    <location>
        <begin position="247"/>
        <end position="266"/>
    </location>
</feature>
<comment type="caution">
    <text evidence="2">The sequence shown here is derived from an EMBL/GenBank/DDBJ whole genome shotgun (WGS) entry which is preliminary data.</text>
</comment>
<sequence>MGGRADRHGRPVTFRPRRAWLALLGGLALLLASLSWSSAHVAGRTGYADVSLLGSTLRYRLTLGPDALAPLGGAYDSLPSLIARHVEIRADGTPCAPVPGGVAPPSAERASLVATVDYACPAGIERLTLRDDLVDRLGPDFHTLARIALPDAVRQFVFEPDRRVVEIALGTAEADPAPPMETSAAAFFRLGIEHILTGFDHLLFLGALLLRGGGLGSILGIVTAFTLAHSLTLALAVLRIVSVPPEIVEPLIALSIVYVAAENLLLARPSRRRWIEGFAFGLVHGLGFAGALLELELPREMLVWSLLAFNLGVEAGQLAAVALLLPVLAWLQRAGRGRRATTVLAATVLTAGLALLADRILLALG</sequence>
<dbReference type="Pfam" id="PF13795">
    <property type="entry name" value="HupE_UreJ_2"/>
    <property type="match status" value="1"/>
</dbReference>
<evidence type="ECO:0000313" key="3">
    <source>
        <dbReference type="Proteomes" id="UP000249065"/>
    </source>
</evidence>
<feature type="transmembrane region" description="Helical" evidence="1">
    <location>
        <begin position="301"/>
        <end position="331"/>
    </location>
</feature>
<evidence type="ECO:0000256" key="1">
    <source>
        <dbReference type="SAM" id="Phobius"/>
    </source>
</evidence>
<dbReference type="InterPro" id="IPR032809">
    <property type="entry name" value="Put_HupE_UreJ"/>
</dbReference>
<accession>A0A327MD00</accession>
<feature type="transmembrane region" description="Helical" evidence="1">
    <location>
        <begin position="186"/>
        <end position="210"/>
    </location>
</feature>
<gene>
    <name evidence="2" type="ORF">DOO78_07005</name>
</gene>
<keyword evidence="3" id="KW-1185">Reference proteome</keyword>
<dbReference type="AlphaFoldDB" id="A0A327MD00"/>
<keyword evidence="1" id="KW-0812">Transmembrane</keyword>